<proteinExistence type="predicted"/>
<name>A0ABQ7WU14_SOLTU</name>
<organism evidence="1 2">
    <name type="scientific">Solanum tuberosum</name>
    <name type="common">Potato</name>
    <dbReference type="NCBI Taxonomy" id="4113"/>
    <lineage>
        <taxon>Eukaryota</taxon>
        <taxon>Viridiplantae</taxon>
        <taxon>Streptophyta</taxon>
        <taxon>Embryophyta</taxon>
        <taxon>Tracheophyta</taxon>
        <taxon>Spermatophyta</taxon>
        <taxon>Magnoliopsida</taxon>
        <taxon>eudicotyledons</taxon>
        <taxon>Gunneridae</taxon>
        <taxon>Pentapetalae</taxon>
        <taxon>asterids</taxon>
        <taxon>lamiids</taxon>
        <taxon>Solanales</taxon>
        <taxon>Solanaceae</taxon>
        <taxon>Solanoideae</taxon>
        <taxon>Solaneae</taxon>
        <taxon>Solanum</taxon>
    </lineage>
</organism>
<protein>
    <submittedName>
        <fullName evidence="1">Uncharacterized protein</fullName>
    </submittedName>
</protein>
<comment type="caution">
    <text evidence="1">The sequence shown here is derived from an EMBL/GenBank/DDBJ whole genome shotgun (WGS) entry which is preliminary data.</text>
</comment>
<keyword evidence="2" id="KW-1185">Reference proteome</keyword>
<accession>A0ABQ7WU14</accession>
<gene>
    <name evidence="1" type="ORF">KY290_003851</name>
</gene>
<reference evidence="1 2" key="1">
    <citation type="journal article" date="2021" name="bioRxiv">
        <title>Chromosome-scale and haplotype-resolved genome assembly of a tetraploid potato cultivar.</title>
        <authorList>
            <person name="Sun H."/>
            <person name="Jiao W.-B."/>
            <person name="Krause K."/>
            <person name="Campoy J.A."/>
            <person name="Goel M."/>
            <person name="Folz-Donahue K."/>
            <person name="Kukat C."/>
            <person name="Huettel B."/>
            <person name="Schneeberger K."/>
        </authorList>
    </citation>
    <scope>NUCLEOTIDE SEQUENCE [LARGE SCALE GENOMIC DNA]</scope>
    <source>
        <strain evidence="1">SolTubOtavaFocal</strain>
        <tissue evidence="1">Leaves</tissue>
    </source>
</reference>
<dbReference type="Proteomes" id="UP000826656">
    <property type="component" value="Unassembled WGS sequence"/>
</dbReference>
<evidence type="ECO:0000313" key="1">
    <source>
        <dbReference type="EMBL" id="KAH0784253.1"/>
    </source>
</evidence>
<dbReference type="EMBL" id="JAIVGD010000001">
    <property type="protein sequence ID" value="KAH0784253.1"/>
    <property type="molecule type" value="Genomic_DNA"/>
</dbReference>
<sequence length="143" mass="15631">MENVCFMALGETSEEPSKKTYRKGMWVLDNVCSRHMCGNKEIFKTIKIWGESTTPHRKSTEGILIHPPSLLSCTMFTGFGRTLVICGSKDRGFNKFAYWLVCGDEGIGVAPGFDRFGKGGKSSGGLLPQAVVTAMVAAEIARF</sequence>
<evidence type="ECO:0000313" key="2">
    <source>
        <dbReference type="Proteomes" id="UP000826656"/>
    </source>
</evidence>